<evidence type="ECO:0000313" key="1">
    <source>
        <dbReference type="EMBL" id="JAH26869.1"/>
    </source>
</evidence>
<protein>
    <submittedName>
        <fullName evidence="1">Uncharacterized protein</fullName>
    </submittedName>
</protein>
<dbReference type="EMBL" id="GBXM01081708">
    <property type="protein sequence ID" value="JAH26869.1"/>
    <property type="molecule type" value="Transcribed_RNA"/>
</dbReference>
<accession>A0A0E9RCR2</accession>
<dbReference type="AlphaFoldDB" id="A0A0E9RCR2"/>
<reference evidence="1" key="1">
    <citation type="submission" date="2014-11" db="EMBL/GenBank/DDBJ databases">
        <authorList>
            <person name="Amaro Gonzalez C."/>
        </authorList>
    </citation>
    <scope>NUCLEOTIDE SEQUENCE</scope>
</reference>
<reference evidence="1" key="2">
    <citation type="journal article" date="2015" name="Fish Shellfish Immunol.">
        <title>Early steps in the European eel (Anguilla anguilla)-Vibrio vulnificus interaction in the gills: Role of the RtxA13 toxin.</title>
        <authorList>
            <person name="Callol A."/>
            <person name="Pajuelo D."/>
            <person name="Ebbesson L."/>
            <person name="Teles M."/>
            <person name="MacKenzie S."/>
            <person name="Amaro C."/>
        </authorList>
    </citation>
    <scope>NUCLEOTIDE SEQUENCE</scope>
</reference>
<proteinExistence type="predicted"/>
<name>A0A0E9RCR2_ANGAN</name>
<organism evidence="1">
    <name type="scientific">Anguilla anguilla</name>
    <name type="common">European freshwater eel</name>
    <name type="synonym">Muraena anguilla</name>
    <dbReference type="NCBI Taxonomy" id="7936"/>
    <lineage>
        <taxon>Eukaryota</taxon>
        <taxon>Metazoa</taxon>
        <taxon>Chordata</taxon>
        <taxon>Craniata</taxon>
        <taxon>Vertebrata</taxon>
        <taxon>Euteleostomi</taxon>
        <taxon>Actinopterygii</taxon>
        <taxon>Neopterygii</taxon>
        <taxon>Teleostei</taxon>
        <taxon>Anguilliformes</taxon>
        <taxon>Anguillidae</taxon>
        <taxon>Anguilla</taxon>
    </lineage>
</organism>
<sequence>MEMIMLWIRERKSGYGSSITLNPAEEGKQLLSRLQSIHMDGHFKHRALSV</sequence>